<protein>
    <recommendedName>
        <fullName evidence="2">Prion-inhibition and propagation HeLo domain-containing protein</fullName>
    </recommendedName>
</protein>
<dbReference type="InterPro" id="IPR029498">
    <property type="entry name" value="HeLo_dom"/>
</dbReference>
<evidence type="ECO:0000256" key="1">
    <source>
        <dbReference type="SAM" id="MobiDB-lite"/>
    </source>
</evidence>
<gene>
    <name evidence="3" type="ORF">FRV6_12882</name>
</gene>
<feature type="domain" description="Prion-inhibition and propagation HeLo" evidence="2">
    <location>
        <begin position="10"/>
        <end position="205"/>
    </location>
</feature>
<dbReference type="EMBL" id="FMJY01000007">
    <property type="protein sequence ID" value="SCO88755.1"/>
    <property type="molecule type" value="Genomic_DNA"/>
</dbReference>
<name>A0A2H3TM44_FUSOX</name>
<dbReference type="PANTHER" id="PTHR37542:SF3">
    <property type="entry name" value="PRION-INHIBITION AND PROPAGATION HELO DOMAIN-CONTAINING PROTEIN"/>
    <property type="match status" value="1"/>
</dbReference>
<organism evidence="3 4">
    <name type="scientific">Fusarium oxysporum</name>
    <name type="common">Fusarium vascular wilt</name>
    <dbReference type="NCBI Taxonomy" id="5507"/>
    <lineage>
        <taxon>Eukaryota</taxon>
        <taxon>Fungi</taxon>
        <taxon>Dikarya</taxon>
        <taxon>Ascomycota</taxon>
        <taxon>Pezizomycotina</taxon>
        <taxon>Sordariomycetes</taxon>
        <taxon>Hypocreomycetidae</taxon>
        <taxon>Hypocreales</taxon>
        <taxon>Nectriaceae</taxon>
        <taxon>Fusarium</taxon>
        <taxon>Fusarium oxysporum species complex</taxon>
    </lineage>
</organism>
<feature type="region of interest" description="Disordered" evidence="1">
    <location>
        <begin position="524"/>
        <end position="564"/>
    </location>
</feature>
<evidence type="ECO:0000313" key="3">
    <source>
        <dbReference type="EMBL" id="SCO88755.1"/>
    </source>
</evidence>
<proteinExistence type="predicted"/>
<reference evidence="4" key="1">
    <citation type="submission" date="2016-09" db="EMBL/GenBank/DDBJ databases">
        <authorList>
            <person name="Guldener U."/>
        </authorList>
    </citation>
    <scope>NUCLEOTIDE SEQUENCE [LARGE SCALE GENOMIC DNA]</scope>
    <source>
        <strain evidence="4">V64-1</strain>
    </source>
</reference>
<dbReference type="AlphaFoldDB" id="A0A2H3TM44"/>
<feature type="region of interest" description="Disordered" evidence="1">
    <location>
        <begin position="226"/>
        <end position="256"/>
    </location>
</feature>
<dbReference type="PANTHER" id="PTHR37542">
    <property type="entry name" value="HELO DOMAIN-CONTAINING PROTEIN-RELATED"/>
    <property type="match status" value="1"/>
</dbReference>
<evidence type="ECO:0000259" key="2">
    <source>
        <dbReference type="Pfam" id="PF14479"/>
    </source>
</evidence>
<dbReference type="OrthoDB" id="5105237at2759"/>
<accession>A0A2H3TM44</accession>
<feature type="compositionally biased region" description="Polar residues" evidence="1">
    <location>
        <begin position="535"/>
        <end position="544"/>
    </location>
</feature>
<dbReference type="Proteomes" id="UP000219369">
    <property type="component" value="Unassembled WGS sequence"/>
</dbReference>
<feature type="compositionally biased region" description="Polar residues" evidence="1">
    <location>
        <begin position="555"/>
        <end position="564"/>
    </location>
</feature>
<sequence length="564" mass="62807">MSGFEVPGIVLAVAGLFSSCVDAFAYFRLAQSAEREVEVALLKLDVEKARLLIWGSEVGVLSASPRNPQLLNEHIARLIQEVLRKIETLFTDFENLRTKYGMRLLEPRLTPDRVVDYVSARSLAVFRTSVSRFWARNASRISAVPRQSLAKARWAIYERERFQGLVNDVKDLVDSLFQLVNVSREIPDHIIIDNIETLLDVSQLAIVEEATEGSYRLYSEAAASARASTEAGTTDRRTPEELSGDVEGNIGPQYNAGRQTLSMANTDSVMKEIALCTKYFVLTNECRKAQMQQPCDMRYLGAQVVSNVGNNDHNQPYNVSSRGLRGGNSLGQLTNRLIGIDSKLREDKENAPWNGGYIDQRAPLIVLYIYCPPCVCLIHTAIAICAQVSTEAVDVYIRPDDRLAATCCASVDRALGVRTLLDWVRRWEAGATTYSYSGLAKYLDTIWLDCRLDHLDCEQPYTYSESKESRAMILGETVYLVPFLQDAPGRIPAPTDIWILNTSSPDPQRIFFGRFIEAQFTSGTDMPYAQPPTMPVSTPESTPGRSAEASDSERLQNSTPVDGN</sequence>
<dbReference type="Pfam" id="PF14479">
    <property type="entry name" value="HeLo"/>
    <property type="match status" value="1"/>
</dbReference>
<dbReference type="Gene3D" id="1.20.120.1020">
    <property type="entry name" value="Prion-inhibition and propagation, HeLo domain"/>
    <property type="match status" value="1"/>
</dbReference>
<evidence type="ECO:0000313" key="4">
    <source>
        <dbReference type="Proteomes" id="UP000219369"/>
    </source>
</evidence>
<dbReference type="InterPro" id="IPR038305">
    <property type="entry name" value="HeLo_sf"/>
</dbReference>